<feature type="region of interest" description="Disordered" evidence="2">
    <location>
        <begin position="1"/>
        <end position="139"/>
    </location>
</feature>
<evidence type="ECO:0000313" key="3">
    <source>
        <dbReference type="EMBL" id="KAF1801172.1"/>
    </source>
</evidence>
<dbReference type="Proteomes" id="UP000469890">
    <property type="component" value="Unassembled WGS sequence"/>
</dbReference>
<reference evidence="3 4" key="1">
    <citation type="submission" date="2019-09" db="EMBL/GenBank/DDBJ databases">
        <authorList>
            <consortium name="DOE Joint Genome Institute"/>
            <person name="Mondo S.J."/>
            <person name="Navarro-Mendoza M.I."/>
            <person name="Perez-Arques C."/>
            <person name="Panchal S."/>
            <person name="Nicolas F.E."/>
            <person name="Ganguly P."/>
            <person name="Pangilinan J."/>
            <person name="Grigoriev I."/>
            <person name="Heitman J."/>
            <person name="Sanya K."/>
            <person name="Garre V."/>
        </authorList>
    </citation>
    <scope>NUCLEOTIDE SEQUENCE [LARGE SCALE GENOMIC DNA]</scope>
    <source>
        <strain evidence="3 4">MU402</strain>
    </source>
</reference>
<proteinExistence type="predicted"/>
<comment type="caution">
    <text evidence="3">The sequence shown here is derived from an EMBL/GenBank/DDBJ whole genome shotgun (WGS) entry which is preliminary data.</text>
</comment>
<evidence type="ECO:0000256" key="2">
    <source>
        <dbReference type="SAM" id="MobiDB-lite"/>
    </source>
</evidence>
<feature type="compositionally biased region" description="Polar residues" evidence="2">
    <location>
        <begin position="41"/>
        <end position="65"/>
    </location>
</feature>
<keyword evidence="1" id="KW-0175">Coiled coil</keyword>
<organism evidence="3 4">
    <name type="scientific">Mucor circinelloides f. lusitanicus</name>
    <name type="common">Mucor racemosus var. lusitanicus</name>
    <dbReference type="NCBI Taxonomy" id="29924"/>
    <lineage>
        <taxon>Eukaryota</taxon>
        <taxon>Fungi</taxon>
        <taxon>Fungi incertae sedis</taxon>
        <taxon>Mucoromycota</taxon>
        <taxon>Mucoromycotina</taxon>
        <taxon>Mucoromycetes</taxon>
        <taxon>Mucorales</taxon>
        <taxon>Mucorineae</taxon>
        <taxon>Mucoraceae</taxon>
        <taxon>Mucor</taxon>
    </lineage>
</organism>
<feature type="compositionally biased region" description="Polar residues" evidence="2">
    <location>
        <begin position="119"/>
        <end position="135"/>
    </location>
</feature>
<feature type="coiled-coil region" evidence="1">
    <location>
        <begin position="392"/>
        <end position="437"/>
    </location>
</feature>
<evidence type="ECO:0000256" key="1">
    <source>
        <dbReference type="SAM" id="Coils"/>
    </source>
</evidence>
<sequence length="634" mass="73247">MLDDAHKERSANRRVSSLEAAGVKAMPSPTVRKKAPVLPSPISTARTGRSQTSSVKTPNSATSPAITPRLAKTPPLKSRLTPSNSKDTAALRKKLYNSTGTGRSSSRLSNHSSTSSIRLTPTTSKSSHQSGTTGAAGTASVRRSLIVDELKVKYQEAQATILTKDDLLKQRETDLEDLRTKLECLQCQLEQQISANQSRTDAQMLLEQLKEQQQQQFIDLKQLHETEKSDILLHQEEIEKRHRQNFEALREKLEIEKNALNDTITEKNRMIDKLNHELDDMRDSIQEMHEAHQSRLTVMSKQLEAKYEERIHSLLEQIKANVPQKKQIEEIKETQRAREFELEKHIKQLTETHKAEIQDMDSELHTKDQALLQRNIDIKALQDHQITVETALETANLKYRNLVTNYDELAKKKEHEYSDLQHEMSELLLDNSELRKRVLEYESTEESHLEEIKRLGVINSTNTSELRSIMKYQQLQEEQVQKEIDIAKHDLDEEFKQQLSLQKAAYIKETSQFQDRIDKLQFELNVCNDKLNQSKEDQNKKSIENETFAYKRDCDLHGGNDSEFKRLVHQHHKELNVLQEQFQSILDAKDDQISNLVYRVKATSQQHQREQQPAETLNADADEVQSFIYLNYTM</sequence>
<dbReference type="EMBL" id="JAAECE010000005">
    <property type="protein sequence ID" value="KAF1801172.1"/>
    <property type="molecule type" value="Genomic_DNA"/>
</dbReference>
<feature type="compositionally biased region" description="Low complexity" evidence="2">
    <location>
        <begin position="97"/>
        <end position="118"/>
    </location>
</feature>
<evidence type="ECO:0000313" key="4">
    <source>
        <dbReference type="Proteomes" id="UP000469890"/>
    </source>
</evidence>
<feature type="coiled-coil region" evidence="1">
    <location>
        <begin position="168"/>
        <end position="291"/>
    </location>
</feature>
<feature type="compositionally biased region" description="Basic and acidic residues" evidence="2">
    <location>
        <begin position="1"/>
        <end position="11"/>
    </location>
</feature>
<accession>A0A8H4BGX0</accession>
<gene>
    <name evidence="3" type="ORF">FB192DRAFT_1384451</name>
</gene>
<protein>
    <submittedName>
        <fullName evidence="3">Uncharacterized protein</fullName>
    </submittedName>
</protein>
<name>A0A8H4BGX0_MUCCL</name>
<dbReference type="AlphaFoldDB" id="A0A8H4BGX0"/>